<protein>
    <submittedName>
        <fullName evidence="1">Uncharacterized protein</fullName>
    </submittedName>
</protein>
<sequence>MLQFDPSWRFTSPGPAPRGVVHAFYAFIEKIAPQGETQRIVERFKHHFGGNGWSSSLSSAWSDLHDAMNRFAENAPLFIEAFHTGCAEYEEAGLAVPDAGLINRTLAEHSAGYEIRPPHLVAVVVCHLTVRMRPFRQV</sequence>
<dbReference type="RefSeq" id="WP_285880899.1">
    <property type="nucleotide sequence ID" value="NZ_JARFYN010000023.1"/>
</dbReference>
<proteinExistence type="predicted"/>
<reference evidence="1" key="1">
    <citation type="submission" date="2023-06" db="EMBL/GenBank/DDBJ databases">
        <title>Phylogenetic Diversity of Rhizobium strains.</title>
        <authorList>
            <person name="Moura F.T."/>
            <person name="Helene L.C.F."/>
            <person name="Hungria M."/>
        </authorList>
    </citation>
    <scope>NUCLEOTIDE SEQUENCE</scope>
    <source>
        <strain evidence="1">CCGE524</strain>
    </source>
</reference>
<accession>A0ABT7KK01</accession>
<organism evidence="1 2">
    <name type="scientific">Rhizobium calliandrae</name>
    <dbReference type="NCBI Taxonomy" id="1312182"/>
    <lineage>
        <taxon>Bacteria</taxon>
        <taxon>Pseudomonadati</taxon>
        <taxon>Pseudomonadota</taxon>
        <taxon>Alphaproteobacteria</taxon>
        <taxon>Hyphomicrobiales</taxon>
        <taxon>Rhizobiaceae</taxon>
        <taxon>Rhizobium/Agrobacterium group</taxon>
        <taxon>Rhizobium</taxon>
    </lineage>
</organism>
<name>A0ABT7KK01_9HYPH</name>
<dbReference type="Proteomes" id="UP001172630">
    <property type="component" value="Unassembled WGS sequence"/>
</dbReference>
<gene>
    <name evidence="1" type="ORF">PY650_18340</name>
</gene>
<evidence type="ECO:0000313" key="2">
    <source>
        <dbReference type="Proteomes" id="UP001172630"/>
    </source>
</evidence>
<dbReference type="EMBL" id="JARFYN010000023">
    <property type="protein sequence ID" value="MDL2407588.1"/>
    <property type="molecule type" value="Genomic_DNA"/>
</dbReference>
<evidence type="ECO:0000313" key="1">
    <source>
        <dbReference type="EMBL" id="MDL2407588.1"/>
    </source>
</evidence>
<comment type="caution">
    <text evidence="1">The sequence shown here is derived from an EMBL/GenBank/DDBJ whole genome shotgun (WGS) entry which is preliminary data.</text>
</comment>
<keyword evidence="2" id="KW-1185">Reference proteome</keyword>